<organism evidence="1 2">
    <name type="scientific">Thelephora ganbajun</name>
    <name type="common">Ganba fungus</name>
    <dbReference type="NCBI Taxonomy" id="370292"/>
    <lineage>
        <taxon>Eukaryota</taxon>
        <taxon>Fungi</taxon>
        <taxon>Dikarya</taxon>
        <taxon>Basidiomycota</taxon>
        <taxon>Agaricomycotina</taxon>
        <taxon>Agaricomycetes</taxon>
        <taxon>Thelephorales</taxon>
        <taxon>Thelephoraceae</taxon>
        <taxon>Thelephora</taxon>
    </lineage>
</organism>
<proteinExistence type="predicted"/>
<keyword evidence="2" id="KW-1185">Reference proteome</keyword>
<accession>A0ACB6ZP50</accession>
<sequence>MEAFTILDPVEESIEPVIPRVHPQSNSLENPFLVQFTPSKQMNVLQASLMSNSATSYLVSGSPIPQDAHVITPQPKVPEPFPEPDWEMLLNLDITHLGTDNLTHTVSKLQRGLQMARDCICTREAIIKSAHATNVILELTCQHQQAAPHQKEAKEQEKIDKHTLFGDGKGHVVTDDDFVALLEEIKEKKEKEVEKERRKLDHTKVKESKVAEKEAWEQALEKWKEEKELWEEYSKLRRSGCWVKDLPNAPKRPRKAEVVAVACSEGSSGDSKDGGSNEEIDGDGDSVDGQNGEEVGSEDGVDEEEDSNKDNE</sequence>
<reference evidence="1" key="1">
    <citation type="submission" date="2019-10" db="EMBL/GenBank/DDBJ databases">
        <authorList>
            <consortium name="DOE Joint Genome Institute"/>
            <person name="Kuo A."/>
            <person name="Miyauchi S."/>
            <person name="Kiss E."/>
            <person name="Drula E."/>
            <person name="Kohler A."/>
            <person name="Sanchez-Garcia M."/>
            <person name="Andreopoulos B."/>
            <person name="Barry K.W."/>
            <person name="Bonito G."/>
            <person name="Buee M."/>
            <person name="Carver A."/>
            <person name="Chen C."/>
            <person name="Cichocki N."/>
            <person name="Clum A."/>
            <person name="Culley D."/>
            <person name="Crous P.W."/>
            <person name="Fauchery L."/>
            <person name="Girlanda M."/>
            <person name="Hayes R."/>
            <person name="Keri Z."/>
            <person name="Labutti K."/>
            <person name="Lipzen A."/>
            <person name="Lombard V."/>
            <person name="Magnuson J."/>
            <person name="Maillard F."/>
            <person name="Morin E."/>
            <person name="Murat C."/>
            <person name="Nolan M."/>
            <person name="Ohm R."/>
            <person name="Pangilinan J."/>
            <person name="Pereira M."/>
            <person name="Perotto S."/>
            <person name="Peter M."/>
            <person name="Riley R."/>
            <person name="Sitrit Y."/>
            <person name="Stielow B."/>
            <person name="Szollosi G."/>
            <person name="Zifcakova L."/>
            <person name="Stursova M."/>
            <person name="Spatafora J.W."/>
            <person name="Tedersoo L."/>
            <person name="Vaario L.-M."/>
            <person name="Yamada A."/>
            <person name="Yan M."/>
            <person name="Wang P."/>
            <person name="Xu J."/>
            <person name="Bruns T."/>
            <person name="Baldrian P."/>
            <person name="Vilgalys R."/>
            <person name="Henrissat B."/>
            <person name="Grigoriev I.V."/>
            <person name="Hibbett D."/>
            <person name="Nagy L.G."/>
            <person name="Martin F.M."/>
        </authorList>
    </citation>
    <scope>NUCLEOTIDE SEQUENCE</scope>
    <source>
        <strain evidence="1">P2</strain>
    </source>
</reference>
<dbReference type="EMBL" id="MU117976">
    <property type="protein sequence ID" value="KAF9651307.1"/>
    <property type="molecule type" value="Genomic_DNA"/>
</dbReference>
<evidence type="ECO:0000313" key="1">
    <source>
        <dbReference type="EMBL" id="KAF9651307.1"/>
    </source>
</evidence>
<dbReference type="Proteomes" id="UP000886501">
    <property type="component" value="Unassembled WGS sequence"/>
</dbReference>
<reference evidence="1" key="2">
    <citation type="journal article" date="2020" name="Nat. Commun.">
        <title>Large-scale genome sequencing of mycorrhizal fungi provides insights into the early evolution of symbiotic traits.</title>
        <authorList>
            <person name="Miyauchi S."/>
            <person name="Kiss E."/>
            <person name="Kuo A."/>
            <person name="Drula E."/>
            <person name="Kohler A."/>
            <person name="Sanchez-Garcia M."/>
            <person name="Morin E."/>
            <person name="Andreopoulos B."/>
            <person name="Barry K.W."/>
            <person name="Bonito G."/>
            <person name="Buee M."/>
            <person name="Carver A."/>
            <person name="Chen C."/>
            <person name="Cichocki N."/>
            <person name="Clum A."/>
            <person name="Culley D."/>
            <person name="Crous P.W."/>
            <person name="Fauchery L."/>
            <person name="Girlanda M."/>
            <person name="Hayes R.D."/>
            <person name="Keri Z."/>
            <person name="LaButti K."/>
            <person name="Lipzen A."/>
            <person name="Lombard V."/>
            <person name="Magnuson J."/>
            <person name="Maillard F."/>
            <person name="Murat C."/>
            <person name="Nolan M."/>
            <person name="Ohm R.A."/>
            <person name="Pangilinan J."/>
            <person name="Pereira M.F."/>
            <person name="Perotto S."/>
            <person name="Peter M."/>
            <person name="Pfister S."/>
            <person name="Riley R."/>
            <person name="Sitrit Y."/>
            <person name="Stielow J.B."/>
            <person name="Szollosi G."/>
            <person name="Zifcakova L."/>
            <person name="Stursova M."/>
            <person name="Spatafora J.W."/>
            <person name="Tedersoo L."/>
            <person name="Vaario L.M."/>
            <person name="Yamada A."/>
            <person name="Yan M."/>
            <person name="Wang P."/>
            <person name="Xu J."/>
            <person name="Bruns T."/>
            <person name="Baldrian P."/>
            <person name="Vilgalys R."/>
            <person name="Dunand C."/>
            <person name="Henrissat B."/>
            <person name="Grigoriev I.V."/>
            <person name="Hibbett D."/>
            <person name="Nagy L.G."/>
            <person name="Martin F.M."/>
        </authorList>
    </citation>
    <scope>NUCLEOTIDE SEQUENCE</scope>
    <source>
        <strain evidence="1">P2</strain>
    </source>
</reference>
<protein>
    <submittedName>
        <fullName evidence="1">Uncharacterized protein</fullName>
    </submittedName>
</protein>
<evidence type="ECO:0000313" key="2">
    <source>
        <dbReference type="Proteomes" id="UP000886501"/>
    </source>
</evidence>
<name>A0ACB6ZP50_THEGA</name>
<gene>
    <name evidence="1" type="ORF">BDM02DRAFT_3184567</name>
</gene>
<comment type="caution">
    <text evidence="1">The sequence shown here is derived from an EMBL/GenBank/DDBJ whole genome shotgun (WGS) entry which is preliminary data.</text>
</comment>